<dbReference type="EMBL" id="FNJU01000019">
    <property type="protein sequence ID" value="SDP95787.1"/>
    <property type="molecule type" value="Genomic_DNA"/>
</dbReference>
<dbReference type="Proteomes" id="UP000199159">
    <property type="component" value="Unassembled WGS sequence"/>
</dbReference>
<name>A0A1H0WYN4_9BACI</name>
<evidence type="ECO:0000313" key="1">
    <source>
        <dbReference type="EMBL" id="SDP95787.1"/>
    </source>
</evidence>
<evidence type="ECO:0000313" key="2">
    <source>
        <dbReference type="Proteomes" id="UP000199159"/>
    </source>
</evidence>
<proteinExistence type="predicted"/>
<dbReference type="InterPro" id="IPR036410">
    <property type="entry name" value="HSP_DnaJ_Cys-rich_dom_sf"/>
</dbReference>
<reference evidence="2" key="1">
    <citation type="submission" date="2016-10" db="EMBL/GenBank/DDBJ databases">
        <authorList>
            <person name="Varghese N."/>
            <person name="Submissions S."/>
        </authorList>
    </citation>
    <scope>NUCLEOTIDE SEQUENCE [LARGE SCALE GENOMIC DNA]</scope>
    <source>
        <strain evidence="2">IBRC-M10078</strain>
    </source>
</reference>
<sequence>MSIFDSISAWKNERHHHHVTQMKSSGKCPDCNGSRIVPTFRAIYNGPPLCSGCNGSGLYSDWQDRQ</sequence>
<dbReference type="AlphaFoldDB" id="A0A1H0WYN4"/>
<keyword evidence="2" id="KW-1185">Reference proteome</keyword>
<protein>
    <recommendedName>
        <fullName evidence="3">Methionine aminopeptidase</fullName>
    </recommendedName>
</protein>
<dbReference type="SUPFAM" id="SSF57938">
    <property type="entry name" value="DnaJ/Hsp40 cysteine-rich domain"/>
    <property type="match status" value="1"/>
</dbReference>
<organism evidence="1 2">
    <name type="scientific">Litchfieldia salsa</name>
    <dbReference type="NCBI Taxonomy" id="930152"/>
    <lineage>
        <taxon>Bacteria</taxon>
        <taxon>Bacillati</taxon>
        <taxon>Bacillota</taxon>
        <taxon>Bacilli</taxon>
        <taxon>Bacillales</taxon>
        <taxon>Bacillaceae</taxon>
        <taxon>Litchfieldia</taxon>
    </lineage>
</organism>
<dbReference type="OrthoDB" id="2882832at2"/>
<dbReference type="RefSeq" id="WP_090859466.1">
    <property type="nucleotide sequence ID" value="NZ_FNJU01000019.1"/>
</dbReference>
<accession>A0A1H0WYN4</accession>
<gene>
    <name evidence="1" type="ORF">SAMN05216565_11951</name>
</gene>
<evidence type="ECO:0008006" key="3">
    <source>
        <dbReference type="Google" id="ProtNLM"/>
    </source>
</evidence>